<feature type="region of interest" description="Disordered" evidence="1">
    <location>
        <begin position="122"/>
        <end position="145"/>
    </location>
</feature>
<evidence type="ECO:0000256" key="1">
    <source>
        <dbReference type="SAM" id="MobiDB-lite"/>
    </source>
</evidence>
<sequence>MLQWADRARKSVENSNKGTILQKRERLMSHLEPYIKELKSTYFYIIPNNKEIELLPVSPFIQRTFVENRKDFLYKCMYKHWQWSTLRTVIHATSEMVNHYCEKLDQGKAKALKWNDAVPTTRRMRGQKAEENNDLTQDYNNQSLQ</sequence>
<evidence type="ECO:0000313" key="2">
    <source>
        <dbReference type="EMBL" id="KAF1745638.1"/>
    </source>
</evidence>
<gene>
    <name evidence="2" type="ORF">GCK72_022085</name>
</gene>
<proteinExistence type="predicted"/>
<dbReference type="Proteomes" id="UP000483820">
    <property type="component" value="Chromosome X"/>
</dbReference>
<dbReference type="RefSeq" id="XP_003091423.2">
    <property type="nucleotide sequence ID" value="XM_003091375.2"/>
</dbReference>
<name>A0A6A5FSS9_CAERE</name>
<dbReference type="EMBL" id="WUAV01000006">
    <property type="protein sequence ID" value="KAF1745638.1"/>
    <property type="molecule type" value="Genomic_DNA"/>
</dbReference>
<accession>A0A6A5FSS9</accession>
<dbReference type="KEGG" id="crq:GCK72_022085"/>
<dbReference type="CTD" id="9798524"/>
<feature type="compositionally biased region" description="Polar residues" evidence="1">
    <location>
        <begin position="134"/>
        <end position="145"/>
    </location>
</feature>
<evidence type="ECO:0000313" key="3">
    <source>
        <dbReference type="Proteomes" id="UP000483820"/>
    </source>
</evidence>
<protein>
    <submittedName>
        <fullName evidence="2">Uncharacterized protein</fullName>
    </submittedName>
</protein>
<organism evidence="2 3">
    <name type="scientific">Caenorhabditis remanei</name>
    <name type="common">Caenorhabditis vulgaris</name>
    <dbReference type="NCBI Taxonomy" id="31234"/>
    <lineage>
        <taxon>Eukaryota</taxon>
        <taxon>Metazoa</taxon>
        <taxon>Ecdysozoa</taxon>
        <taxon>Nematoda</taxon>
        <taxon>Chromadorea</taxon>
        <taxon>Rhabditida</taxon>
        <taxon>Rhabditina</taxon>
        <taxon>Rhabditomorpha</taxon>
        <taxon>Rhabditoidea</taxon>
        <taxon>Rhabditidae</taxon>
        <taxon>Peloderinae</taxon>
        <taxon>Caenorhabditis</taxon>
    </lineage>
</organism>
<comment type="caution">
    <text evidence="2">The sequence shown here is derived from an EMBL/GenBank/DDBJ whole genome shotgun (WGS) entry which is preliminary data.</text>
</comment>
<dbReference type="AlphaFoldDB" id="A0A6A5FSS9"/>
<reference evidence="2 3" key="1">
    <citation type="submission" date="2019-12" db="EMBL/GenBank/DDBJ databases">
        <title>Chromosome-level assembly of the Caenorhabditis remanei genome.</title>
        <authorList>
            <person name="Teterina A.A."/>
            <person name="Willis J.H."/>
            <person name="Phillips P.C."/>
        </authorList>
    </citation>
    <scope>NUCLEOTIDE SEQUENCE [LARGE SCALE GENOMIC DNA]</scope>
    <source>
        <strain evidence="2 3">PX506</strain>
        <tissue evidence="2">Whole organism</tissue>
    </source>
</reference>
<dbReference type="GeneID" id="9798524"/>